<dbReference type="SMART" id="SM00986">
    <property type="entry name" value="UDG"/>
    <property type="match status" value="1"/>
</dbReference>
<gene>
    <name evidence="2" type="ORF">HQ605_17535</name>
</gene>
<dbReference type="EMBL" id="JABUKG010000023">
    <property type="protein sequence ID" value="MBY6322626.1"/>
    <property type="molecule type" value="Genomic_DNA"/>
</dbReference>
<dbReference type="Gene3D" id="3.40.470.10">
    <property type="entry name" value="Uracil-DNA glycosylase-like domain"/>
    <property type="match status" value="1"/>
</dbReference>
<accession>A0ABS7NXF3</accession>
<evidence type="ECO:0000259" key="1">
    <source>
        <dbReference type="SMART" id="SM00986"/>
    </source>
</evidence>
<dbReference type="InterPro" id="IPR005122">
    <property type="entry name" value="Uracil-DNA_glycosylase-like"/>
</dbReference>
<dbReference type="SUPFAM" id="SSF52141">
    <property type="entry name" value="Uracil-DNA glycosylase-like"/>
    <property type="match status" value="1"/>
</dbReference>
<dbReference type="RefSeq" id="WP_068103075.1">
    <property type="nucleotide sequence ID" value="NZ_JABUKE010000024.1"/>
</dbReference>
<sequence length="203" mass="21482">MSEGIDWSGKRARVHGAPVAELNAVVDRWTRARQASIPWFDPDDGGVSARVLVLLESPGPKTVRAGGTMMCSFDNPDTTNPALKSAFDRAGVDRTSCVKWNVVPWAVLDPDGHPAAPTSSILADSAPFLQEILVRLPDLEVVLVLGAKALDGYMRTTTLSAPARLVPVVAAPHPSARNAHATAVARQRLINAATSVAAHLDQG</sequence>
<reference evidence="2 3" key="1">
    <citation type="submission" date="2020-06" db="EMBL/GenBank/DDBJ databases">
        <title>Taxonomy, biology and ecology of Rhodococcus bacteria occurring in California pistachio and other woody hosts as revealed by genome sequence analyses.</title>
        <authorList>
            <person name="Gai Y."/>
            <person name="Riely B."/>
        </authorList>
    </citation>
    <scope>NUCLEOTIDE SEQUENCE [LARGE SCALE GENOMIC DNA]</scope>
    <source>
        <strain evidence="2 3">BP-284</strain>
    </source>
</reference>
<evidence type="ECO:0000313" key="3">
    <source>
        <dbReference type="Proteomes" id="UP001520140"/>
    </source>
</evidence>
<name>A0ABS7NXF3_9NOCA</name>
<feature type="domain" description="Uracil-DNA glycosylase-like" evidence="1">
    <location>
        <begin position="42"/>
        <end position="194"/>
    </location>
</feature>
<protein>
    <submittedName>
        <fullName evidence="2">Uracil-DNA glycosylase</fullName>
    </submittedName>
</protein>
<evidence type="ECO:0000313" key="2">
    <source>
        <dbReference type="EMBL" id="MBY6322626.1"/>
    </source>
</evidence>
<dbReference type="Proteomes" id="UP001520140">
    <property type="component" value="Unassembled WGS sequence"/>
</dbReference>
<dbReference type="CDD" id="cd10035">
    <property type="entry name" value="UDG_like"/>
    <property type="match status" value="1"/>
</dbReference>
<keyword evidence="3" id="KW-1185">Reference proteome</keyword>
<dbReference type="SMART" id="SM00987">
    <property type="entry name" value="UreE_C"/>
    <property type="match status" value="1"/>
</dbReference>
<dbReference type="Pfam" id="PF03167">
    <property type="entry name" value="UDG"/>
    <property type="match status" value="1"/>
</dbReference>
<comment type="caution">
    <text evidence="2">The sequence shown here is derived from an EMBL/GenBank/DDBJ whole genome shotgun (WGS) entry which is preliminary data.</text>
</comment>
<organism evidence="2 3">
    <name type="scientific">Rhodococcoides kroppenstedtii</name>
    <dbReference type="NCBI Taxonomy" id="293050"/>
    <lineage>
        <taxon>Bacteria</taxon>
        <taxon>Bacillati</taxon>
        <taxon>Actinomycetota</taxon>
        <taxon>Actinomycetes</taxon>
        <taxon>Mycobacteriales</taxon>
        <taxon>Nocardiaceae</taxon>
        <taxon>Rhodococcoides</taxon>
    </lineage>
</organism>
<dbReference type="InterPro" id="IPR036895">
    <property type="entry name" value="Uracil-DNA_glycosylase-like_sf"/>
</dbReference>
<proteinExistence type="predicted"/>